<protein>
    <recommendedName>
        <fullName evidence="4">ABC transporter permease</fullName>
    </recommendedName>
</protein>
<dbReference type="EMBL" id="AP024169">
    <property type="protein sequence ID" value="BCN28833.1"/>
    <property type="molecule type" value="Genomic_DNA"/>
</dbReference>
<feature type="transmembrane region" description="Helical" evidence="1">
    <location>
        <begin position="409"/>
        <end position="437"/>
    </location>
</feature>
<evidence type="ECO:0008006" key="4">
    <source>
        <dbReference type="Google" id="ProtNLM"/>
    </source>
</evidence>
<feature type="transmembrane region" description="Helical" evidence="1">
    <location>
        <begin position="200"/>
        <end position="218"/>
    </location>
</feature>
<dbReference type="AlphaFoldDB" id="A0A7R7IAU4"/>
<proteinExistence type="predicted"/>
<name>A0A7R7IAU4_9FIRM</name>
<keyword evidence="1" id="KW-1133">Transmembrane helix</keyword>
<dbReference type="KEGG" id="ahb:bsdtb5_01280"/>
<sequence length="442" mass="50808">MGVLIWNELKRRIRQVKTWVLILVLILISILVIKNYKANEYKVYYTMGDAFQSLAGYQVDDIEKLNNKNTYKIVKYSYDLLDKAGKQADQAIQNNDMKEYNRATTFGYLLLAKEGAERDGRLREISFRNKTKGMWEQVSNGVDYDKVSFEPVSFYHNRGMYFEFLLDAQFYYNLYQKGLQDSNEYQMDSMTFCYHYYNKIIPMFIAFLVLILMFDSINQEHSNGSIKLLLTQPLSRMKYLITKIIVGILHTLFVTILGSIPIVIAYGIGDHFKNFNYPVVYLKNSFSSLSSIHNYVEYDLIKRGENIIIGYNYLSFYPKGVNGGISNQLTVMPLYQFLGLSLLLLSVCILFFVSLNVLISSLLKNKIVAFLSSALITIVGMVLSNPLITSDSYNYSPFSMTNPIRILGGTYNVAALPAILIYLGASFILITINILYFRKKNL</sequence>
<organism evidence="2 3">
    <name type="scientific">Anaeromicropila herbilytica</name>
    <dbReference type="NCBI Taxonomy" id="2785025"/>
    <lineage>
        <taxon>Bacteria</taxon>
        <taxon>Bacillati</taxon>
        <taxon>Bacillota</taxon>
        <taxon>Clostridia</taxon>
        <taxon>Lachnospirales</taxon>
        <taxon>Lachnospiraceae</taxon>
        <taxon>Anaeromicropila</taxon>
    </lineage>
</organism>
<dbReference type="RefSeq" id="WP_271714141.1">
    <property type="nucleotide sequence ID" value="NZ_AP024169.1"/>
</dbReference>
<evidence type="ECO:0000256" key="1">
    <source>
        <dbReference type="SAM" id="Phobius"/>
    </source>
</evidence>
<dbReference type="Proteomes" id="UP000595897">
    <property type="component" value="Chromosome"/>
</dbReference>
<reference evidence="2 3" key="1">
    <citation type="submission" date="2020-11" db="EMBL/GenBank/DDBJ databases">
        <title>Draft genome sequencing of a Lachnospiraceae strain isolated from anoxic soil subjected to BSD treatment.</title>
        <authorList>
            <person name="Uek A."/>
            <person name="Tonouchi A."/>
        </authorList>
    </citation>
    <scope>NUCLEOTIDE SEQUENCE [LARGE SCALE GENOMIC DNA]</scope>
    <source>
        <strain evidence="2 3">TB5</strain>
    </source>
</reference>
<dbReference type="Pfam" id="PF12679">
    <property type="entry name" value="ABC2_membrane_2"/>
    <property type="match status" value="1"/>
</dbReference>
<dbReference type="PANTHER" id="PTHR43471">
    <property type="entry name" value="ABC TRANSPORTER PERMEASE"/>
    <property type="match status" value="1"/>
</dbReference>
<accession>A0A7R7IAU4</accession>
<feature type="transmembrane region" description="Helical" evidence="1">
    <location>
        <begin position="367"/>
        <end position="389"/>
    </location>
</feature>
<dbReference type="GO" id="GO:0005886">
    <property type="term" value="C:plasma membrane"/>
    <property type="evidence" value="ECO:0007669"/>
    <property type="project" value="UniProtKB-SubCell"/>
</dbReference>
<keyword evidence="1" id="KW-0472">Membrane</keyword>
<keyword evidence="1" id="KW-0812">Transmembrane</keyword>
<evidence type="ECO:0000313" key="2">
    <source>
        <dbReference type="EMBL" id="BCN28833.1"/>
    </source>
</evidence>
<dbReference type="GO" id="GO:0140359">
    <property type="term" value="F:ABC-type transporter activity"/>
    <property type="evidence" value="ECO:0007669"/>
    <property type="project" value="InterPro"/>
</dbReference>
<feature type="transmembrane region" description="Helical" evidence="1">
    <location>
        <begin position="334"/>
        <end position="355"/>
    </location>
</feature>
<gene>
    <name evidence="2" type="ORF">bsdtb5_01280</name>
</gene>
<feature type="transmembrane region" description="Helical" evidence="1">
    <location>
        <begin position="16"/>
        <end position="33"/>
    </location>
</feature>
<keyword evidence="3" id="KW-1185">Reference proteome</keyword>
<feature type="transmembrane region" description="Helical" evidence="1">
    <location>
        <begin position="239"/>
        <end position="268"/>
    </location>
</feature>
<evidence type="ECO:0000313" key="3">
    <source>
        <dbReference type="Proteomes" id="UP000595897"/>
    </source>
</evidence>